<sequence>MPQKEIKKEDWAKEFDEIYYYQRVKKSDGRYIFVCQNSHLIEKIHQLLMKERDKIGKVI</sequence>
<dbReference type="AlphaFoldDB" id="A0A6M3Y1H0"/>
<reference evidence="1" key="1">
    <citation type="submission" date="2020-03" db="EMBL/GenBank/DDBJ databases">
        <title>The deep terrestrial virosphere.</title>
        <authorList>
            <person name="Holmfeldt K."/>
            <person name="Nilsson E."/>
            <person name="Simone D."/>
            <person name="Lopez-Fernandez M."/>
            <person name="Wu X."/>
            <person name="de Brujin I."/>
            <person name="Lundin D."/>
            <person name="Andersson A."/>
            <person name="Bertilsson S."/>
            <person name="Dopson M."/>
        </authorList>
    </citation>
    <scope>NUCLEOTIDE SEQUENCE</scope>
    <source>
        <strain evidence="1">TM448B05961</strain>
    </source>
</reference>
<proteinExistence type="predicted"/>
<gene>
    <name evidence="1" type="ORF">TM448B05961_0009</name>
</gene>
<dbReference type="EMBL" id="MT145142">
    <property type="protein sequence ID" value="QJI04040.1"/>
    <property type="molecule type" value="Genomic_DNA"/>
</dbReference>
<name>A0A6M3Y1H0_9ZZZZ</name>
<accession>A0A6M3Y1H0</accession>
<evidence type="ECO:0000313" key="1">
    <source>
        <dbReference type="EMBL" id="QJI04040.1"/>
    </source>
</evidence>
<organism evidence="1">
    <name type="scientific">viral metagenome</name>
    <dbReference type="NCBI Taxonomy" id="1070528"/>
    <lineage>
        <taxon>unclassified sequences</taxon>
        <taxon>metagenomes</taxon>
        <taxon>organismal metagenomes</taxon>
    </lineage>
</organism>
<protein>
    <submittedName>
        <fullName evidence="1">Uncharacterized protein</fullName>
    </submittedName>
</protein>